<organism evidence="1 2">
    <name type="scientific">Amborella trichopoda</name>
    <dbReference type="NCBI Taxonomy" id="13333"/>
    <lineage>
        <taxon>Eukaryota</taxon>
        <taxon>Viridiplantae</taxon>
        <taxon>Streptophyta</taxon>
        <taxon>Embryophyta</taxon>
        <taxon>Tracheophyta</taxon>
        <taxon>Spermatophyta</taxon>
        <taxon>Magnoliopsida</taxon>
        <taxon>Amborellales</taxon>
        <taxon>Amborellaceae</taxon>
        <taxon>Amborella</taxon>
    </lineage>
</organism>
<reference evidence="2" key="1">
    <citation type="journal article" date="2013" name="Science">
        <title>The Amborella genome and the evolution of flowering plants.</title>
        <authorList>
            <consortium name="Amborella Genome Project"/>
        </authorList>
    </citation>
    <scope>NUCLEOTIDE SEQUENCE [LARGE SCALE GENOMIC DNA]</scope>
</reference>
<proteinExistence type="predicted"/>
<name>W1P5J1_AMBTC</name>
<sequence length="137" mass="14766">MHIEGEQLEDAPFDPNTTLAVSETVDHLSVIPQLEVSPLRRLGGPHVTAKDGAFAFETMVADPEELKIAEVAWNREGTSNKPPIKVGKVSKPKKFSSLGLRSSARLEARGIIKSTAKPKVSLGKEPILIDLSEVASD</sequence>
<evidence type="ECO:0000313" key="1">
    <source>
        <dbReference type="EMBL" id="ERN02954.1"/>
    </source>
</evidence>
<evidence type="ECO:0000313" key="2">
    <source>
        <dbReference type="Proteomes" id="UP000017836"/>
    </source>
</evidence>
<protein>
    <submittedName>
        <fullName evidence="1">Uncharacterized protein</fullName>
    </submittedName>
</protein>
<gene>
    <name evidence="1" type="ORF">AMTR_s00134p00028350</name>
</gene>
<dbReference type="AlphaFoldDB" id="W1P5J1"/>
<dbReference type="Proteomes" id="UP000017836">
    <property type="component" value="Unassembled WGS sequence"/>
</dbReference>
<dbReference type="EMBL" id="KI394460">
    <property type="protein sequence ID" value="ERN02954.1"/>
    <property type="molecule type" value="Genomic_DNA"/>
</dbReference>
<accession>W1P5J1</accession>
<dbReference type="HOGENOM" id="CLU_1867899_0_0_1"/>
<dbReference type="Gramene" id="ERN02954">
    <property type="protein sequence ID" value="ERN02954"/>
    <property type="gene ID" value="AMTR_s00134p00028350"/>
</dbReference>
<keyword evidence="2" id="KW-1185">Reference proteome</keyword>